<evidence type="ECO:0000313" key="1">
    <source>
        <dbReference type="EMBL" id="CAA3032039.1"/>
    </source>
</evidence>
<dbReference type="GO" id="GO:0003746">
    <property type="term" value="F:translation elongation factor activity"/>
    <property type="evidence" value="ECO:0007669"/>
    <property type="project" value="UniProtKB-KW"/>
</dbReference>
<dbReference type="Proteomes" id="UP000594638">
    <property type="component" value="Unassembled WGS sequence"/>
</dbReference>
<keyword evidence="1" id="KW-0648">Protein biosynthesis</keyword>
<gene>
    <name evidence="1" type="ORF">OLEA9_A070102</name>
</gene>
<sequence>MRKELKKNIRPCWSSKADFSSLLQGLVRDKIQELLADVLCEVSSEVDGDRRDQVSASDSYQVAVLVETAIFEKWCKSSDSRQMQNEKIKQRALFECERGGAPQPSTGHFSCGR</sequence>
<accession>A0A8S0VM44</accession>
<dbReference type="EMBL" id="CACTIH010009517">
    <property type="protein sequence ID" value="CAA3032039.1"/>
    <property type="molecule type" value="Genomic_DNA"/>
</dbReference>
<reference evidence="1 2" key="1">
    <citation type="submission" date="2019-12" db="EMBL/GenBank/DDBJ databases">
        <authorList>
            <person name="Alioto T."/>
            <person name="Alioto T."/>
            <person name="Gomez Garrido J."/>
        </authorList>
    </citation>
    <scope>NUCLEOTIDE SEQUENCE [LARGE SCALE GENOMIC DNA]</scope>
</reference>
<proteinExistence type="predicted"/>
<name>A0A8S0VM44_OLEEU</name>
<dbReference type="OrthoDB" id="44867at2759"/>
<organism evidence="1 2">
    <name type="scientific">Olea europaea subsp. europaea</name>
    <dbReference type="NCBI Taxonomy" id="158383"/>
    <lineage>
        <taxon>Eukaryota</taxon>
        <taxon>Viridiplantae</taxon>
        <taxon>Streptophyta</taxon>
        <taxon>Embryophyta</taxon>
        <taxon>Tracheophyta</taxon>
        <taxon>Spermatophyta</taxon>
        <taxon>Magnoliopsida</taxon>
        <taxon>eudicotyledons</taxon>
        <taxon>Gunneridae</taxon>
        <taxon>Pentapetalae</taxon>
        <taxon>asterids</taxon>
        <taxon>lamiids</taxon>
        <taxon>Lamiales</taxon>
        <taxon>Oleaceae</taxon>
        <taxon>Oleeae</taxon>
        <taxon>Olea</taxon>
    </lineage>
</organism>
<dbReference type="AlphaFoldDB" id="A0A8S0VM44"/>
<comment type="caution">
    <text evidence="1">The sequence shown here is derived from an EMBL/GenBank/DDBJ whole genome shotgun (WGS) entry which is preliminary data.</text>
</comment>
<keyword evidence="1" id="KW-0251">Elongation factor</keyword>
<protein>
    <submittedName>
        <fullName evidence="1">Transcription elongation factor TFIIS-like</fullName>
    </submittedName>
</protein>
<evidence type="ECO:0000313" key="2">
    <source>
        <dbReference type="Proteomes" id="UP000594638"/>
    </source>
</evidence>
<dbReference type="Gramene" id="OE9A070102T1">
    <property type="protein sequence ID" value="OE9A070102C1"/>
    <property type="gene ID" value="OE9A070102"/>
</dbReference>
<keyword evidence="2" id="KW-1185">Reference proteome</keyword>